<comment type="caution">
    <text evidence="2">The sequence shown here is derived from an EMBL/GenBank/DDBJ whole genome shotgun (WGS) entry which is preliminary data.</text>
</comment>
<sequence>MPETGSTSASELPDWAHLPELVLHLISTKLKSFTDHVRFRAVCSSWRASSRKPCQLPWLMINDNRTKKKGFGLFYDLWESKMHKLYFSETTHMACLASCQGWLLLTASGGQEVLLLNPLTRGRIQLPPFNAGFKRHHVRQMTFSTDLTDPNCLIMVLYYGMNMIHFCRVGEPCWTEVVGSGDGFANIYDATYYDGRFYLLCPEGYMEIVESKKPEQRIVHCFEPKLKYVRKFFLQENSGVYVIALCPIIYEDEVDSAANDTKEDTMKILKWKIELYQDKFQEQSLKLKQITDTNNMALFCDSNGFYLAVCSDDWDLADYVGGNYIHVRGPLTEPCYRIYSTKLDNGKSQVVYDIDADRHIKSLTWFQPSCV</sequence>
<evidence type="ECO:0000313" key="2">
    <source>
        <dbReference type="EMBL" id="KAJ3702108.1"/>
    </source>
</evidence>
<dbReference type="Pfam" id="PF03478">
    <property type="entry name" value="Beta-prop_KIB1-4"/>
    <property type="match status" value="1"/>
</dbReference>
<dbReference type="SUPFAM" id="SSF81383">
    <property type="entry name" value="F-box domain"/>
    <property type="match status" value="1"/>
</dbReference>
<name>A0AAD5ZQI4_9POAL</name>
<dbReference type="Proteomes" id="UP001210211">
    <property type="component" value="Unassembled WGS sequence"/>
</dbReference>
<evidence type="ECO:0000313" key="3">
    <source>
        <dbReference type="Proteomes" id="UP001210211"/>
    </source>
</evidence>
<gene>
    <name evidence="2" type="ORF">LUZ61_005813</name>
</gene>
<dbReference type="PANTHER" id="PTHR44259:SF114">
    <property type="entry name" value="OS06G0707300 PROTEIN"/>
    <property type="match status" value="1"/>
</dbReference>
<feature type="domain" description="KIB1-4 beta-propeller" evidence="1">
    <location>
        <begin position="74"/>
        <end position="309"/>
    </location>
</feature>
<dbReference type="InterPro" id="IPR050942">
    <property type="entry name" value="F-box_BR-signaling"/>
</dbReference>
<dbReference type="InterPro" id="IPR005174">
    <property type="entry name" value="KIB1-4_b-propeller"/>
</dbReference>
<keyword evidence="3" id="KW-1185">Reference proteome</keyword>
<dbReference type="EMBL" id="JAMRDG010000001">
    <property type="protein sequence ID" value="KAJ3702108.1"/>
    <property type="molecule type" value="Genomic_DNA"/>
</dbReference>
<proteinExistence type="predicted"/>
<dbReference type="AlphaFoldDB" id="A0AAD5ZQI4"/>
<protein>
    <recommendedName>
        <fullName evidence="1">KIB1-4 beta-propeller domain-containing protein</fullName>
    </recommendedName>
</protein>
<dbReference type="InterPro" id="IPR036047">
    <property type="entry name" value="F-box-like_dom_sf"/>
</dbReference>
<dbReference type="PANTHER" id="PTHR44259">
    <property type="entry name" value="OS07G0183000 PROTEIN-RELATED"/>
    <property type="match status" value="1"/>
</dbReference>
<dbReference type="Gene3D" id="1.20.1280.50">
    <property type="match status" value="1"/>
</dbReference>
<accession>A0AAD5ZQI4</accession>
<organism evidence="2 3">
    <name type="scientific">Rhynchospora tenuis</name>
    <dbReference type="NCBI Taxonomy" id="198213"/>
    <lineage>
        <taxon>Eukaryota</taxon>
        <taxon>Viridiplantae</taxon>
        <taxon>Streptophyta</taxon>
        <taxon>Embryophyta</taxon>
        <taxon>Tracheophyta</taxon>
        <taxon>Spermatophyta</taxon>
        <taxon>Magnoliopsida</taxon>
        <taxon>Liliopsida</taxon>
        <taxon>Poales</taxon>
        <taxon>Cyperaceae</taxon>
        <taxon>Cyperoideae</taxon>
        <taxon>Rhynchosporeae</taxon>
        <taxon>Rhynchospora</taxon>
    </lineage>
</organism>
<evidence type="ECO:0000259" key="1">
    <source>
        <dbReference type="Pfam" id="PF03478"/>
    </source>
</evidence>
<reference evidence="2 3" key="1">
    <citation type="journal article" date="2022" name="Cell">
        <title>Repeat-based holocentromeres influence genome architecture and karyotype evolution.</title>
        <authorList>
            <person name="Hofstatter P.G."/>
            <person name="Thangavel G."/>
            <person name="Lux T."/>
            <person name="Neumann P."/>
            <person name="Vondrak T."/>
            <person name="Novak P."/>
            <person name="Zhang M."/>
            <person name="Costa L."/>
            <person name="Castellani M."/>
            <person name="Scott A."/>
            <person name="Toegelov H."/>
            <person name="Fuchs J."/>
            <person name="Mata-Sucre Y."/>
            <person name="Dias Y."/>
            <person name="Vanzela A.L.L."/>
            <person name="Huettel B."/>
            <person name="Almeida C.C.S."/>
            <person name="Simkova H."/>
            <person name="Souza G."/>
            <person name="Pedrosa-Harand A."/>
            <person name="Macas J."/>
            <person name="Mayer K.F.X."/>
            <person name="Houben A."/>
            <person name="Marques A."/>
        </authorList>
    </citation>
    <scope>NUCLEOTIDE SEQUENCE [LARGE SCALE GENOMIC DNA]</scope>
    <source>
        <strain evidence="2">RhyTen1mFocal</strain>
    </source>
</reference>